<dbReference type="EMBL" id="OD573575">
    <property type="protein sequence ID" value="CAD7450109.1"/>
    <property type="molecule type" value="Genomic_DNA"/>
</dbReference>
<organism evidence="1">
    <name type="scientific">Timema bartmani</name>
    <dbReference type="NCBI Taxonomy" id="61472"/>
    <lineage>
        <taxon>Eukaryota</taxon>
        <taxon>Metazoa</taxon>
        <taxon>Ecdysozoa</taxon>
        <taxon>Arthropoda</taxon>
        <taxon>Hexapoda</taxon>
        <taxon>Insecta</taxon>
        <taxon>Pterygota</taxon>
        <taxon>Neoptera</taxon>
        <taxon>Polyneoptera</taxon>
        <taxon>Phasmatodea</taxon>
        <taxon>Timematodea</taxon>
        <taxon>Timematoidea</taxon>
        <taxon>Timematidae</taxon>
        <taxon>Timema</taxon>
    </lineage>
</organism>
<gene>
    <name evidence="1" type="ORF">TBIB3V08_LOCUS12380</name>
</gene>
<evidence type="ECO:0000313" key="1">
    <source>
        <dbReference type="EMBL" id="CAD7450109.1"/>
    </source>
</evidence>
<dbReference type="AlphaFoldDB" id="A0A7R9I8D6"/>
<proteinExistence type="predicted"/>
<accession>A0A7R9I8D6</accession>
<reference evidence="1" key="1">
    <citation type="submission" date="2020-11" db="EMBL/GenBank/DDBJ databases">
        <authorList>
            <person name="Tran Van P."/>
        </authorList>
    </citation>
    <scope>NUCLEOTIDE SEQUENCE</scope>
</reference>
<protein>
    <submittedName>
        <fullName evidence="1">Uncharacterized protein</fullName>
    </submittedName>
</protein>
<sequence length="165" mass="19090">MRPPKQKYLRLDDLSLRTGEFLFFSLYLVPTEKNNIIEAHSTDSFGLSRGPDSYVDQPFMEVLYSNPDSYSFKYVCDVNSKEKQKNKSLLYRIRARLAVNWWLDGKLAMKIINPLVVMDDVEQLVSRASVKKGPVRNTPKTKGLARCQASRSVREVDIMRPKQTR</sequence>
<name>A0A7R9I8D6_9NEOP</name>